<proteinExistence type="predicted"/>
<sequence length="324" mass="34809">MGEALGQQTLKDYVDGLKAGNPMLGDLQFMGSCCGDYAGSAQDIQSSINTNELYGKTEEVAGTVFKDFGCTPVVGDSMMGNATAGCNYFSVFENGAHSDHEYAANCVPATTCKENVVGMTQGMIALYGVVMQILQQNLGSLAWIGEGDMASCYEGMNKANMGSLDDIIAHKPIKIGPIQVGTEKVLEFEGMKKLGATETLSKCKDDSSVGYLFIHKNLYWQNDKSTVDLEAFSKFKAEQTEKKAEAKKQKEAAAAAKAAEEKDAAAAKEALDEAGAEAPTIISKEVDKDAMAKAKAGRGVCLPWFTQEFRDEQAVTRRLSDVYV</sequence>
<gene>
    <name evidence="2" type="ORF">AK812_SmicGene37334</name>
</gene>
<feature type="coiled-coil region" evidence="1">
    <location>
        <begin position="236"/>
        <end position="277"/>
    </location>
</feature>
<evidence type="ECO:0000313" key="2">
    <source>
        <dbReference type="EMBL" id="OLP82050.1"/>
    </source>
</evidence>
<evidence type="ECO:0000256" key="1">
    <source>
        <dbReference type="SAM" id="Coils"/>
    </source>
</evidence>
<keyword evidence="3" id="KW-1185">Reference proteome</keyword>
<protein>
    <submittedName>
        <fullName evidence="2">Uncharacterized protein</fullName>
    </submittedName>
</protein>
<organism evidence="2 3">
    <name type="scientific">Symbiodinium microadriaticum</name>
    <name type="common">Dinoflagellate</name>
    <name type="synonym">Zooxanthella microadriatica</name>
    <dbReference type="NCBI Taxonomy" id="2951"/>
    <lineage>
        <taxon>Eukaryota</taxon>
        <taxon>Sar</taxon>
        <taxon>Alveolata</taxon>
        <taxon>Dinophyceae</taxon>
        <taxon>Suessiales</taxon>
        <taxon>Symbiodiniaceae</taxon>
        <taxon>Symbiodinium</taxon>
    </lineage>
</organism>
<evidence type="ECO:0000313" key="3">
    <source>
        <dbReference type="Proteomes" id="UP000186817"/>
    </source>
</evidence>
<dbReference type="Proteomes" id="UP000186817">
    <property type="component" value="Unassembled WGS sequence"/>
</dbReference>
<dbReference type="OrthoDB" id="446233at2759"/>
<keyword evidence="1" id="KW-0175">Coiled coil</keyword>
<reference evidence="2 3" key="1">
    <citation type="submission" date="2016-02" db="EMBL/GenBank/DDBJ databases">
        <title>Genome analysis of coral dinoflagellate symbionts highlights evolutionary adaptations to a symbiotic lifestyle.</title>
        <authorList>
            <person name="Aranda M."/>
            <person name="Li Y."/>
            <person name="Liew Y.J."/>
            <person name="Baumgarten S."/>
            <person name="Simakov O."/>
            <person name="Wilson M."/>
            <person name="Piel J."/>
            <person name="Ashoor H."/>
            <person name="Bougouffa S."/>
            <person name="Bajic V.B."/>
            <person name="Ryu T."/>
            <person name="Ravasi T."/>
            <person name="Bayer T."/>
            <person name="Micklem G."/>
            <person name="Kim H."/>
            <person name="Bhak J."/>
            <person name="Lajeunesse T.C."/>
            <person name="Voolstra C.R."/>
        </authorList>
    </citation>
    <scope>NUCLEOTIDE SEQUENCE [LARGE SCALE GENOMIC DNA]</scope>
    <source>
        <strain evidence="2 3">CCMP2467</strain>
    </source>
</reference>
<comment type="caution">
    <text evidence="2">The sequence shown here is derived from an EMBL/GenBank/DDBJ whole genome shotgun (WGS) entry which is preliminary data.</text>
</comment>
<dbReference type="EMBL" id="LSRX01001227">
    <property type="protein sequence ID" value="OLP82050.1"/>
    <property type="molecule type" value="Genomic_DNA"/>
</dbReference>
<dbReference type="AlphaFoldDB" id="A0A1Q9CGK3"/>
<name>A0A1Q9CGK3_SYMMI</name>
<accession>A0A1Q9CGK3</accession>